<reference evidence="2" key="1">
    <citation type="submission" date="2021-03" db="EMBL/GenBank/DDBJ databases">
        <title>Draft genome sequence of rust myrtle Austropuccinia psidii MF-1, a brazilian biotype.</title>
        <authorList>
            <person name="Quecine M.C."/>
            <person name="Pachon D.M.R."/>
            <person name="Bonatelli M.L."/>
            <person name="Correr F.H."/>
            <person name="Franceschini L.M."/>
            <person name="Leite T.F."/>
            <person name="Margarido G.R.A."/>
            <person name="Almeida C.A."/>
            <person name="Ferrarezi J.A."/>
            <person name="Labate C.A."/>
        </authorList>
    </citation>
    <scope>NUCLEOTIDE SEQUENCE</scope>
    <source>
        <strain evidence="2">MF-1</strain>
    </source>
</reference>
<proteinExistence type="predicted"/>
<evidence type="ECO:0000313" key="3">
    <source>
        <dbReference type="Proteomes" id="UP000765509"/>
    </source>
</evidence>
<feature type="compositionally biased region" description="Basic and acidic residues" evidence="1">
    <location>
        <begin position="95"/>
        <end position="112"/>
    </location>
</feature>
<dbReference type="AlphaFoldDB" id="A0A9Q3BFC5"/>
<organism evidence="2 3">
    <name type="scientific">Austropuccinia psidii MF-1</name>
    <dbReference type="NCBI Taxonomy" id="1389203"/>
    <lineage>
        <taxon>Eukaryota</taxon>
        <taxon>Fungi</taxon>
        <taxon>Dikarya</taxon>
        <taxon>Basidiomycota</taxon>
        <taxon>Pucciniomycotina</taxon>
        <taxon>Pucciniomycetes</taxon>
        <taxon>Pucciniales</taxon>
        <taxon>Sphaerophragmiaceae</taxon>
        <taxon>Austropuccinia</taxon>
    </lineage>
</organism>
<feature type="region of interest" description="Disordered" evidence="1">
    <location>
        <begin position="58"/>
        <end position="112"/>
    </location>
</feature>
<gene>
    <name evidence="2" type="ORF">O181_004159</name>
</gene>
<protein>
    <submittedName>
        <fullName evidence="2">Uncharacterized protein</fullName>
    </submittedName>
</protein>
<keyword evidence="3" id="KW-1185">Reference proteome</keyword>
<evidence type="ECO:0000313" key="2">
    <source>
        <dbReference type="EMBL" id="MBW0464444.1"/>
    </source>
</evidence>
<comment type="caution">
    <text evidence="2">The sequence shown here is derived from an EMBL/GenBank/DDBJ whole genome shotgun (WGS) entry which is preliminary data.</text>
</comment>
<sequence length="112" mass="12894">MAAKQKEWELLPNIWIGTMSSYLKVKRFTGPEKTEDFLRGWKHMSCKGQVQHIKSGLKNQKMLPEDQKKKLAQGEVNSTVEAPEALKSAKKGQARPKEQSEGKEKRQRERKS</sequence>
<dbReference type="Proteomes" id="UP000765509">
    <property type="component" value="Unassembled WGS sequence"/>
</dbReference>
<evidence type="ECO:0000256" key="1">
    <source>
        <dbReference type="SAM" id="MobiDB-lite"/>
    </source>
</evidence>
<dbReference type="EMBL" id="AVOT02000779">
    <property type="protein sequence ID" value="MBW0464444.1"/>
    <property type="molecule type" value="Genomic_DNA"/>
</dbReference>
<accession>A0A9Q3BFC5</accession>
<name>A0A9Q3BFC5_9BASI</name>